<gene>
    <name evidence="4" type="primary">apc3_21</name>
    <name evidence="4" type="ORF">DSM104329_05530</name>
</gene>
<dbReference type="InterPro" id="IPR045079">
    <property type="entry name" value="Oxoprolinase-like"/>
</dbReference>
<dbReference type="KEGG" id="sbae:DSM104329_05530"/>
<dbReference type="PANTHER" id="PTHR11365:SF23">
    <property type="entry name" value="HYPOTHETICAL 5-OXOPROLINASE (EUROFUNG)-RELATED"/>
    <property type="match status" value="1"/>
</dbReference>
<evidence type="ECO:0000259" key="2">
    <source>
        <dbReference type="Pfam" id="PF05378"/>
    </source>
</evidence>
<dbReference type="Pfam" id="PF01968">
    <property type="entry name" value="Hydantoinase_A"/>
    <property type="match status" value="1"/>
</dbReference>
<dbReference type="GO" id="GO:0005829">
    <property type="term" value="C:cytosol"/>
    <property type="evidence" value="ECO:0007669"/>
    <property type="project" value="TreeGrafter"/>
</dbReference>
<dbReference type="AlphaFoldDB" id="A0A9E6Y603"/>
<dbReference type="InterPro" id="IPR008040">
    <property type="entry name" value="Hydant_A_N"/>
</dbReference>
<dbReference type="InterPro" id="IPR049517">
    <property type="entry name" value="ACX-like_C"/>
</dbReference>
<dbReference type="Pfam" id="PF19278">
    <property type="entry name" value="Hydant_A_C"/>
    <property type="match status" value="1"/>
</dbReference>
<dbReference type="GO" id="GO:0017168">
    <property type="term" value="F:5-oxoprolinase (ATP-hydrolyzing) activity"/>
    <property type="evidence" value="ECO:0007669"/>
    <property type="project" value="TreeGrafter"/>
</dbReference>
<evidence type="ECO:0000259" key="1">
    <source>
        <dbReference type="Pfam" id="PF01968"/>
    </source>
</evidence>
<dbReference type="EC" id="6.4.1.8" evidence="4"/>
<reference evidence="4" key="1">
    <citation type="journal article" date="2022" name="Int. J. Syst. Evol. Microbiol.">
        <title>Pseudomonas aegrilactucae sp. nov. and Pseudomonas morbosilactucae sp. nov., pathogens causing bacterial rot of lettuce in Japan.</title>
        <authorList>
            <person name="Sawada H."/>
            <person name="Fujikawa T."/>
            <person name="Satou M."/>
        </authorList>
    </citation>
    <scope>NUCLEOTIDE SEQUENCE</scope>
    <source>
        <strain evidence="4">0166_1</strain>
    </source>
</reference>
<dbReference type="GO" id="GO:0006749">
    <property type="term" value="P:glutathione metabolic process"/>
    <property type="evidence" value="ECO:0007669"/>
    <property type="project" value="TreeGrafter"/>
</dbReference>
<evidence type="ECO:0000313" key="5">
    <source>
        <dbReference type="Proteomes" id="UP001162834"/>
    </source>
</evidence>
<dbReference type="Pfam" id="PF05378">
    <property type="entry name" value="Hydant_A_N"/>
    <property type="match status" value="1"/>
</dbReference>
<dbReference type="RefSeq" id="WP_259313105.1">
    <property type="nucleotide sequence ID" value="NZ_CP087164.1"/>
</dbReference>
<dbReference type="GO" id="GO:0016874">
    <property type="term" value="F:ligase activity"/>
    <property type="evidence" value="ECO:0007669"/>
    <property type="project" value="UniProtKB-KW"/>
</dbReference>
<organism evidence="4 5">
    <name type="scientific">Capillimicrobium parvum</name>
    <dbReference type="NCBI Taxonomy" id="2884022"/>
    <lineage>
        <taxon>Bacteria</taxon>
        <taxon>Bacillati</taxon>
        <taxon>Actinomycetota</taxon>
        <taxon>Thermoleophilia</taxon>
        <taxon>Solirubrobacterales</taxon>
        <taxon>Capillimicrobiaceae</taxon>
        <taxon>Capillimicrobium</taxon>
    </lineage>
</organism>
<sequence>MSLKLGVDVGGTFTDVLLVSEETGQLTIAKVLSTPGDQSEGVLAGIRQACDTHGVSLGELDLILHGSTVVTNMILEEKGAVGGLVTTAGHEQILHLARAWTPGPLYGWMGMIKPSPLVPLWLTRGVAQRTDAAGAVVAELDEDGVRAAVQDLLDAGTESLTIAFLNAYVNPAHERRAREIALEVRPGLPVSISSDLVSEYREYERTLTAVLNSYTQPQVIKYVDGLESLLQDGGFAGRLNIVRSDGGTMSARSTKERPVDIAFSGPSGGAVGAAYLARRAGVPNVLTFDMGGTSTDVALCRGGEVAIKREAQLGYYQFQARGADIHSVGAGGGSIAYLNLAGALKVGPRSAGADPGPACYGRGGEEPTVTDANVVLGRLPGGSKLGGRLALDVDAARRAVAKVAEGLGIDEVAAAQAIIDIANENMHAALRVVSVERGYDPRDFGLVAFGGAGPLHANALARLIGADPLIVPTTPGVLSAFGFLAADVQNEFARTYLRMAEDTPGEHVRGAVDELVSEAAAWLHDEEVHADDHAFEVYADCRYYRQDIQIPCSLEIEGLTNGYAAVLRAAFETEHSRRYGFELDAPVEIATLRVVGRGVTRDIELELGTGTADTDAPVDRTEQVHFDGTWHEAPIYERAELRAGHRISGPAIVEQEDSTTVIEPGYAGTVDDAGNIIIREGNR</sequence>
<dbReference type="InterPro" id="IPR043129">
    <property type="entry name" value="ATPase_NBD"/>
</dbReference>
<feature type="domain" description="Acetophenone carboxylase-like C-terminal" evidence="3">
    <location>
        <begin position="506"/>
        <end position="672"/>
    </location>
</feature>
<feature type="domain" description="Hydantoinase/oxoprolinase N-terminal" evidence="2">
    <location>
        <begin position="5"/>
        <end position="183"/>
    </location>
</feature>
<dbReference type="SUPFAM" id="SSF53067">
    <property type="entry name" value="Actin-like ATPase domain"/>
    <property type="match status" value="1"/>
</dbReference>
<evidence type="ECO:0000313" key="4">
    <source>
        <dbReference type="EMBL" id="UGS39098.1"/>
    </source>
</evidence>
<evidence type="ECO:0000259" key="3">
    <source>
        <dbReference type="Pfam" id="PF19278"/>
    </source>
</evidence>
<feature type="domain" description="Hydantoinase A/oxoprolinase" evidence="1">
    <location>
        <begin position="205"/>
        <end position="491"/>
    </location>
</feature>
<keyword evidence="5" id="KW-1185">Reference proteome</keyword>
<dbReference type="PANTHER" id="PTHR11365">
    <property type="entry name" value="5-OXOPROLINASE RELATED"/>
    <property type="match status" value="1"/>
</dbReference>
<accession>A0A9E6Y603</accession>
<proteinExistence type="predicted"/>
<protein>
    <submittedName>
        <fullName evidence="4">Acetophenone carboxylase gamma subunit</fullName>
        <ecNumber evidence="4">6.4.1.8</ecNumber>
    </submittedName>
</protein>
<dbReference type="EMBL" id="CP087164">
    <property type="protein sequence ID" value="UGS39098.1"/>
    <property type="molecule type" value="Genomic_DNA"/>
</dbReference>
<dbReference type="Proteomes" id="UP001162834">
    <property type="component" value="Chromosome"/>
</dbReference>
<name>A0A9E6Y603_9ACTN</name>
<keyword evidence="4" id="KW-0436">Ligase</keyword>
<dbReference type="InterPro" id="IPR002821">
    <property type="entry name" value="Hydantoinase_A"/>
</dbReference>